<comment type="function">
    <text evidence="6">Essential component of the RMI complex, a complex that plays an important role in the processing of homologous recombination intermediates to limit DNA crossover formation in cells. Promotes TOP3A binding to double Holliday junctions (DHJ) and hence stimulates TOP3A-mediated dissolution. Required for BLM phosphorylation during mitosis. Within the BLM complex, required for BLM and TOP3A stability.</text>
</comment>
<organism evidence="11 12">
    <name type="scientific">Grus japonensis</name>
    <name type="common">Japanese crane</name>
    <name type="synonym">Red-crowned crane</name>
    <dbReference type="NCBI Taxonomy" id="30415"/>
    <lineage>
        <taxon>Eukaryota</taxon>
        <taxon>Metazoa</taxon>
        <taxon>Chordata</taxon>
        <taxon>Craniata</taxon>
        <taxon>Vertebrata</taxon>
        <taxon>Euteleostomi</taxon>
        <taxon>Archelosauria</taxon>
        <taxon>Archosauria</taxon>
        <taxon>Dinosauria</taxon>
        <taxon>Saurischia</taxon>
        <taxon>Theropoda</taxon>
        <taxon>Coelurosauria</taxon>
        <taxon>Aves</taxon>
        <taxon>Neognathae</taxon>
        <taxon>Neoaves</taxon>
        <taxon>Gruiformes</taxon>
        <taxon>Gruidae</taxon>
        <taxon>Grus</taxon>
    </lineage>
</organism>
<evidence type="ECO:0000256" key="5">
    <source>
        <dbReference type="ARBA" id="ARBA00023242"/>
    </source>
</evidence>
<dbReference type="Gene3D" id="1.10.8.1020">
    <property type="entry name" value="RecQ-mediated genome instability protein 1, N-terminal domain"/>
    <property type="match status" value="1"/>
</dbReference>
<dbReference type="Pfam" id="PF08585">
    <property type="entry name" value="RMI1_N_C"/>
    <property type="match status" value="1"/>
</dbReference>
<feature type="region of interest" description="Disordered" evidence="7">
    <location>
        <begin position="369"/>
        <end position="455"/>
    </location>
</feature>
<reference evidence="11 12" key="1">
    <citation type="submission" date="2024-06" db="EMBL/GenBank/DDBJ databases">
        <title>The draft genome of Grus japonensis, version 3.</title>
        <authorList>
            <person name="Nabeshima K."/>
            <person name="Suzuki S."/>
            <person name="Onuma M."/>
        </authorList>
    </citation>
    <scope>NUCLEOTIDE SEQUENCE [LARGE SCALE GENOMIC DNA]</scope>
    <source>
        <strain evidence="11 12">451A</strain>
    </source>
</reference>
<dbReference type="AlphaFoldDB" id="A0ABC9Y3K7"/>
<feature type="compositionally biased region" description="Polar residues" evidence="7">
    <location>
        <begin position="398"/>
        <end position="424"/>
    </location>
</feature>
<feature type="domain" description="RecQ-mediated genome instability protein 1 C-terminal OB-fold" evidence="9">
    <location>
        <begin position="483"/>
        <end position="618"/>
    </location>
</feature>
<proteinExistence type="inferred from homology"/>
<dbReference type="Pfam" id="PF21000">
    <property type="entry name" value="RMI1_N_N"/>
    <property type="match status" value="1"/>
</dbReference>
<evidence type="ECO:0000256" key="7">
    <source>
        <dbReference type="SAM" id="MobiDB-lite"/>
    </source>
</evidence>
<evidence type="ECO:0000259" key="8">
    <source>
        <dbReference type="Pfam" id="PF08585"/>
    </source>
</evidence>
<dbReference type="InterPro" id="IPR049363">
    <property type="entry name" value="RMI1_N"/>
</dbReference>
<evidence type="ECO:0000313" key="11">
    <source>
        <dbReference type="EMBL" id="GAB0204638.1"/>
    </source>
</evidence>
<dbReference type="Pfam" id="PF16099">
    <property type="entry name" value="RMI1_C"/>
    <property type="match status" value="1"/>
</dbReference>
<evidence type="ECO:0000256" key="6">
    <source>
        <dbReference type="ARBA" id="ARBA00024977"/>
    </source>
</evidence>
<accession>A0ABC9Y3K7</accession>
<comment type="similarity">
    <text evidence="2">Belongs to the RMI1 family.</text>
</comment>
<dbReference type="Gene3D" id="2.40.50.510">
    <property type="match status" value="2"/>
</dbReference>
<feature type="compositionally biased region" description="Basic and acidic residues" evidence="7">
    <location>
        <begin position="426"/>
        <end position="452"/>
    </location>
</feature>
<gene>
    <name evidence="11" type="ORF">GRJ2_002929400</name>
</gene>
<feature type="domain" description="RecQ mediated genome instability protein 1 OB-fold" evidence="8">
    <location>
        <begin position="69"/>
        <end position="205"/>
    </location>
</feature>
<dbReference type="GO" id="GO:0005634">
    <property type="term" value="C:nucleus"/>
    <property type="evidence" value="ECO:0007669"/>
    <property type="project" value="UniProtKB-SubCell"/>
</dbReference>
<protein>
    <recommendedName>
        <fullName evidence="3">RecQ-mediated genome instability protein 1</fullName>
    </recommendedName>
</protein>
<keyword evidence="5" id="KW-0539">Nucleus</keyword>
<dbReference type="EMBL" id="BAAFJT010000040">
    <property type="protein sequence ID" value="GAB0204638.1"/>
    <property type="molecule type" value="Genomic_DNA"/>
</dbReference>
<dbReference type="PANTHER" id="PTHR14790:SF15">
    <property type="entry name" value="RECQ-MEDIATED GENOME INSTABILITY PROTEIN 1"/>
    <property type="match status" value="1"/>
</dbReference>
<dbReference type="SMART" id="SM01161">
    <property type="entry name" value="DUF1767"/>
    <property type="match status" value="1"/>
</dbReference>
<evidence type="ECO:0000256" key="1">
    <source>
        <dbReference type="ARBA" id="ARBA00004123"/>
    </source>
</evidence>
<keyword evidence="4" id="KW-0235">DNA replication</keyword>
<dbReference type="Gene3D" id="2.40.50.770">
    <property type="entry name" value="RecQ-mediated genome instability protein Rmi1, C-terminal domain"/>
    <property type="match status" value="1"/>
</dbReference>
<evidence type="ECO:0000259" key="10">
    <source>
        <dbReference type="Pfam" id="PF21000"/>
    </source>
</evidence>
<comment type="caution">
    <text evidence="11">The sequence shown here is derived from an EMBL/GenBank/DDBJ whole genome shotgun (WGS) entry which is preliminary data.</text>
</comment>
<evidence type="ECO:0000313" key="12">
    <source>
        <dbReference type="Proteomes" id="UP001623348"/>
    </source>
</evidence>
<evidence type="ECO:0000256" key="3">
    <source>
        <dbReference type="ARBA" id="ARBA00018987"/>
    </source>
</evidence>
<keyword evidence="12" id="KW-1185">Reference proteome</keyword>
<feature type="compositionally biased region" description="Basic and acidic residues" evidence="7">
    <location>
        <begin position="369"/>
        <end position="381"/>
    </location>
</feature>
<dbReference type="Proteomes" id="UP001623348">
    <property type="component" value="Unassembled WGS sequence"/>
</dbReference>
<dbReference type="InterPro" id="IPR042470">
    <property type="entry name" value="RMI1_N_C_sf"/>
</dbReference>
<evidence type="ECO:0000259" key="9">
    <source>
        <dbReference type="Pfam" id="PF16099"/>
    </source>
</evidence>
<feature type="domain" description="RMI1 N-terminal" evidence="10">
    <location>
        <begin position="14"/>
        <end position="63"/>
    </location>
</feature>
<evidence type="ECO:0000256" key="4">
    <source>
        <dbReference type="ARBA" id="ARBA00022705"/>
    </source>
</evidence>
<name>A0ABC9Y3K7_GRUJA</name>
<sequence length="620" mass="68880">MSTSNVAARVETWLSSTWHVKVPLTWLEACISWIQEENSGSDLSQAQINRQVFEQWLLTDLRDLEYPILPDCISEAPKGELSGFYSIQIDSLVDVSQPAYLQLQKLRGKNTVNEEVTASTQAFQNPWEAKPTRMLMLQLTDGIHQIQGMEYQPVPVLHSNLPPGTKITVQGIIAYRLGVLLLKPENVKLLGGEVDALLEEYSQERVLARLIGETENPNSVGQAGHDQIVSRPVDELEQTLGPSDEELLASLDENNEFTLNNKTSLESGYCSRSNNFSTASGSLTAHNGNVLLWESGSPLPHSDEQVSPPIAYADGFFNDFPLEDDFLLEEEMQRDEVPPVNMNRNIGLITEALPHTSKSSCNLSLNGTCEKDDVNERDKPVETTSKQKTFGGTVFDGNGNSMSSFSQHKSAHQTCNSADFSSENLAEERQNDTDLDESRCKSQHTSDSRLLNDDPVFFSKTNPEAESQTFPCRAEEACLDLDSPPFTYISLLLAKNLETVTILKVKCFIVTLTGNLTSSNGSWGIKAKISDGSAYLEVDFADDILTSLIGFSVPEMNRMKKDPALHLKLKDGLEKCQKQLIDLCCLMTIEFNPLQSKATVLILQDADARHLEQLKKRLNK</sequence>
<dbReference type="GO" id="GO:0006260">
    <property type="term" value="P:DNA replication"/>
    <property type="evidence" value="ECO:0007669"/>
    <property type="project" value="UniProtKB-KW"/>
</dbReference>
<dbReference type="PANTHER" id="PTHR14790">
    <property type="entry name" value="RECQ-MEDIATED GENOME INSTABILITY PROTEIN 1 RMI1"/>
    <property type="match status" value="1"/>
</dbReference>
<dbReference type="FunFam" id="1.10.8.1020:FF:000001">
    <property type="entry name" value="RecQ-mediated genome instability protein 1"/>
    <property type="match status" value="1"/>
</dbReference>
<dbReference type="InterPro" id="IPR044881">
    <property type="entry name" value="RMI1_N_N_sf"/>
</dbReference>
<evidence type="ECO:0000256" key="2">
    <source>
        <dbReference type="ARBA" id="ARBA00006395"/>
    </source>
</evidence>
<dbReference type="InterPro" id="IPR013894">
    <property type="entry name" value="RMI1_OB"/>
</dbReference>
<comment type="subcellular location">
    <subcellularLocation>
        <location evidence="1">Nucleus</location>
    </subcellularLocation>
</comment>
<dbReference type="FunFam" id="2.40.50.770:FF:000002">
    <property type="entry name" value="recQ-mediated genome instability protein 1"/>
    <property type="match status" value="1"/>
</dbReference>
<dbReference type="InterPro" id="IPR032199">
    <property type="entry name" value="RMI1_C"/>
</dbReference>